<dbReference type="EMBL" id="CP111021">
    <property type="protein sequence ID" value="WAR16560.1"/>
    <property type="molecule type" value="Genomic_DNA"/>
</dbReference>
<feature type="region of interest" description="Disordered" evidence="4">
    <location>
        <begin position="929"/>
        <end position="1070"/>
    </location>
</feature>
<gene>
    <name evidence="6" type="ORF">MAR_031154</name>
</gene>
<evidence type="ECO:0000313" key="6">
    <source>
        <dbReference type="EMBL" id="WAR16560.1"/>
    </source>
</evidence>
<dbReference type="InterPro" id="IPR039011">
    <property type="entry name" value="IRS"/>
</dbReference>
<feature type="compositionally biased region" description="Polar residues" evidence="4">
    <location>
        <begin position="226"/>
        <end position="238"/>
    </location>
</feature>
<feature type="non-terminal residue" evidence="6">
    <location>
        <position position="1217"/>
    </location>
</feature>
<feature type="compositionally biased region" description="Low complexity" evidence="4">
    <location>
        <begin position="381"/>
        <end position="402"/>
    </location>
</feature>
<dbReference type="InterPro" id="IPR011993">
    <property type="entry name" value="PH-like_dom_sf"/>
</dbReference>
<dbReference type="PANTHER" id="PTHR10614">
    <property type="entry name" value="INSULIN RECEPTOR SUBSTRATE"/>
    <property type="match status" value="1"/>
</dbReference>
<dbReference type="Pfam" id="PF02174">
    <property type="entry name" value="IRS"/>
    <property type="match status" value="1"/>
</dbReference>
<feature type="compositionally biased region" description="Polar residues" evidence="4">
    <location>
        <begin position="955"/>
        <end position="969"/>
    </location>
</feature>
<feature type="region of interest" description="Disordered" evidence="4">
    <location>
        <begin position="136"/>
        <end position="472"/>
    </location>
</feature>
<evidence type="ECO:0000256" key="1">
    <source>
        <dbReference type="ARBA" id="ARBA00022553"/>
    </source>
</evidence>
<feature type="compositionally biased region" description="Polar residues" evidence="4">
    <location>
        <begin position="429"/>
        <end position="439"/>
    </location>
</feature>
<feature type="region of interest" description="Disordered" evidence="4">
    <location>
        <begin position="1124"/>
        <end position="1145"/>
    </location>
</feature>
<feature type="region of interest" description="Disordered" evidence="4">
    <location>
        <begin position="690"/>
        <end position="897"/>
    </location>
</feature>
<reference evidence="6" key="1">
    <citation type="submission" date="2022-11" db="EMBL/GenBank/DDBJ databases">
        <title>Centuries of genome instability and evolution in soft-shell clam transmissible cancer (bioRxiv).</title>
        <authorList>
            <person name="Hart S.F.M."/>
            <person name="Yonemitsu M.A."/>
            <person name="Giersch R.M."/>
            <person name="Beal B.F."/>
            <person name="Arriagada G."/>
            <person name="Davis B.W."/>
            <person name="Ostrander E.A."/>
            <person name="Goff S.P."/>
            <person name="Metzger M.J."/>
        </authorList>
    </citation>
    <scope>NUCLEOTIDE SEQUENCE</scope>
    <source>
        <strain evidence="6">MELC-2E11</strain>
        <tissue evidence="6">Siphon/mantle</tissue>
    </source>
</reference>
<feature type="compositionally biased region" description="Low complexity" evidence="4">
    <location>
        <begin position="1036"/>
        <end position="1049"/>
    </location>
</feature>
<feature type="compositionally biased region" description="Polar residues" evidence="4">
    <location>
        <begin position="252"/>
        <end position="263"/>
    </location>
</feature>
<feature type="compositionally biased region" description="Basic and acidic residues" evidence="4">
    <location>
        <begin position="877"/>
        <end position="891"/>
    </location>
</feature>
<evidence type="ECO:0000259" key="5">
    <source>
        <dbReference type="SMART" id="SM00310"/>
    </source>
</evidence>
<keyword evidence="2" id="KW-0677">Repeat</keyword>
<feature type="compositionally biased region" description="Polar residues" evidence="4">
    <location>
        <begin position="601"/>
        <end position="610"/>
    </location>
</feature>
<protein>
    <submittedName>
        <fullName evidence="6">IRS1-like protein</fullName>
    </submittedName>
</protein>
<evidence type="ECO:0000256" key="4">
    <source>
        <dbReference type="SAM" id="MobiDB-lite"/>
    </source>
</evidence>
<dbReference type="InterPro" id="IPR002404">
    <property type="entry name" value="IRS_PTB"/>
</dbReference>
<sequence length="1217" mass="133948">MDAQRRIGQYREAPGSDIVKQGLLKKLKTMKKKYFILRSTSSSGPSRLDYYDSEKKFKTGHLPKRSIHLFKCFNINKKIDKHKSFSSIRRCGHSDNFFFMEVGRTAVTGSGELWMLVEDTQTSLYMHNRILESPRRARAPINRPQSTVVYSRSSHPNLDHIPSGGSSPSLEDYDDPSSSNDDYLPMSPGQASPVQRSRSRSPTPPVKTLEMKQGQTAFYDDYLSMTPASAGSEGQDSTGKGDGYMDMKPGSGVSSPGNDSYMSRTPPPSGHAPPDKSGYVSMAPPVTAAGSGYIDMTPGQRSRRRSQESIEKMSSSSRNSSNDSLKKLNEDSYAKKNFPASEYMDMGFDKRKTPSPNVQSAMSPQPNITGYVDMTIGTPKSTSRGVSPSSSTHSLGSSPASSVGHNLYDKSHSSTKIVKASGKPIQKSGYKTLSPNVPSENHLKVTTRLKMNDKRSPSSSGKESEDESYVQFKPSKAMPIGVTVFDDNSYKTQEYGLKSRPNIKVQHGYSKSYDSAIFSPEMAAGMSDSTNDYQGGGKYRHEEKHRSKTNEGLCVRKKINTDKEKALSRKYSSKSEKELVKSPGLESRLRKGNNHGGVTPPNKTSRSHSPTIEKKLDYTSMPDDDLFSNKMFTNKNTQPEVKKDDGVYLEYLPGDPATSTSVYNSKVSGTSKSGVKNSVANKGVDRIDKADKIGDRIGPKSPNLEARMEQPRRVFPDREYCEIDFPGQVEQDKLVNEQGNPDHVINKNESERLSNASRKGGENQTPKRTNSSRKSSEGFATRKHSESSVKTLDDSNGSKNGGVEKTPKKSSESQLTGKGESDMLKPSSDYMEADPAPLKASPLRIVKEKERSHESSPTKVKKKGTSDDFSYMDFDPASDKDTGAGKEEKSESITTPQRVKSYIAHSVVAEDIGKDDEIFVNTASNKVMIGGSNQGRSLSDNDRLTRKESDVDSGITFTCSARSNTSTEQKGGKTELYRSVSQQSGNNSESIDLGQRGESLSDVTTGIDRQTSQSSISSAHSTRKSSQDSMGFHRMSSQSSHESVSSVRKLSQDSSTGLVRKPSQSSQESIGSVKLYSLDKAHRQMVVKSTMPVAQEGQPIQDEGYCDIDYEKVLIEKDKAISNPCTTKMHHRSGSNSSSNSDRSRKVLDNLTQYEEMSFPADKLGQKSQTKCTSQQHLNEVASKTSNELHYADLELNNSKENVHDKSPRNCILIIDI</sequence>
<keyword evidence="1" id="KW-0597">Phosphoprotein</keyword>
<keyword evidence="7" id="KW-1185">Reference proteome</keyword>
<feature type="compositionally biased region" description="Polar residues" evidence="4">
    <location>
        <begin position="1052"/>
        <end position="1070"/>
    </location>
</feature>
<proteinExistence type="predicted"/>
<feature type="compositionally biased region" description="Basic and acidic residues" evidence="4">
    <location>
        <begin position="539"/>
        <end position="549"/>
    </location>
</feature>
<dbReference type="Proteomes" id="UP001164746">
    <property type="component" value="Chromosome 10"/>
</dbReference>
<feature type="compositionally biased region" description="Polar residues" evidence="4">
    <location>
        <begin position="753"/>
        <end position="773"/>
    </location>
</feature>
<feature type="region of interest" description="Disordered" evidence="4">
    <location>
        <begin position="526"/>
        <end position="623"/>
    </location>
</feature>
<dbReference type="SMART" id="SM01244">
    <property type="entry name" value="IRS"/>
    <property type="match status" value="1"/>
</dbReference>
<feature type="compositionally biased region" description="Low complexity" evidence="4">
    <location>
        <begin position="312"/>
        <end position="323"/>
    </location>
</feature>
<feature type="compositionally biased region" description="Basic and acidic residues" evidence="4">
    <location>
        <begin position="559"/>
        <end position="580"/>
    </location>
</feature>
<evidence type="ECO:0000256" key="2">
    <source>
        <dbReference type="ARBA" id="ARBA00022737"/>
    </source>
</evidence>
<feature type="compositionally biased region" description="Polar residues" evidence="4">
    <location>
        <begin position="1001"/>
        <end position="1011"/>
    </location>
</feature>
<organism evidence="6 7">
    <name type="scientific">Mya arenaria</name>
    <name type="common">Soft-shell clam</name>
    <dbReference type="NCBI Taxonomy" id="6604"/>
    <lineage>
        <taxon>Eukaryota</taxon>
        <taxon>Metazoa</taxon>
        <taxon>Spiralia</taxon>
        <taxon>Lophotrochozoa</taxon>
        <taxon>Mollusca</taxon>
        <taxon>Bivalvia</taxon>
        <taxon>Autobranchia</taxon>
        <taxon>Heteroconchia</taxon>
        <taxon>Euheterodonta</taxon>
        <taxon>Imparidentia</taxon>
        <taxon>Neoheterodontei</taxon>
        <taxon>Myida</taxon>
        <taxon>Myoidea</taxon>
        <taxon>Myidae</taxon>
        <taxon>Mya</taxon>
    </lineage>
</organism>
<feature type="compositionally biased region" description="Basic and acidic residues" evidence="4">
    <location>
        <begin position="845"/>
        <end position="856"/>
    </location>
</feature>
<feature type="compositionally biased region" description="Basic and acidic residues" evidence="4">
    <location>
        <begin position="939"/>
        <end position="950"/>
    </location>
</feature>
<feature type="compositionally biased region" description="Basic and acidic residues" evidence="4">
    <location>
        <begin position="706"/>
        <end position="721"/>
    </location>
</feature>
<feature type="compositionally biased region" description="Polar residues" evidence="4">
    <location>
        <begin position="979"/>
        <end position="990"/>
    </location>
</feature>
<feature type="compositionally biased region" description="Basic and acidic residues" evidence="4">
    <location>
        <begin position="324"/>
        <end position="334"/>
    </location>
</feature>
<dbReference type="Gene3D" id="2.30.29.30">
    <property type="entry name" value="Pleckstrin-homology domain (PH domain)/Phosphotyrosine-binding domain (PTB)"/>
    <property type="match status" value="1"/>
</dbReference>
<evidence type="ECO:0000313" key="7">
    <source>
        <dbReference type="Proteomes" id="UP001164746"/>
    </source>
</evidence>
<accession>A0ABY7F322</accession>
<name>A0ABY7F322_MYAAR</name>
<dbReference type="SMART" id="SM00310">
    <property type="entry name" value="PTBI"/>
    <property type="match status" value="1"/>
</dbReference>
<feature type="domain" description="IRS-type PTB" evidence="5">
    <location>
        <begin position="23"/>
        <end position="139"/>
    </location>
</feature>
<feature type="compositionally biased region" description="Polar residues" evidence="4">
    <location>
        <begin position="143"/>
        <end position="156"/>
    </location>
</feature>
<dbReference type="PRINTS" id="PR00628">
    <property type="entry name" value="INSULINRSI"/>
</dbReference>
<feature type="compositionally biased region" description="Basic and acidic residues" evidence="4">
    <location>
        <begin position="783"/>
        <end position="793"/>
    </location>
</feature>
<dbReference type="SUPFAM" id="SSF50729">
    <property type="entry name" value="PH domain-like"/>
    <property type="match status" value="2"/>
</dbReference>
<keyword evidence="3" id="KW-0221">Differentiation</keyword>
<dbReference type="PANTHER" id="PTHR10614:SF13">
    <property type="entry name" value="INSULIN RECEPTOR SUBSTRATE 1"/>
    <property type="match status" value="1"/>
</dbReference>
<feature type="compositionally biased region" description="Polar residues" evidence="4">
    <location>
        <begin position="354"/>
        <end position="368"/>
    </location>
</feature>
<evidence type="ECO:0000256" key="3">
    <source>
        <dbReference type="ARBA" id="ARBA00022782"/>
    </source>
</evidence>